<organism evidence="1">
    <name type="scientific">Myoviridae sp. ctaOv25</name>
    <dbReference type="NCBI Taxonomy" id="2827290"/>
    <lineage>
        <taxon>Viruses</taxon>
        <taxon>Duplodnaviria</taxon>
        <taxon>Heunggongvirae</taxon>
        <taxon>Uroviricota</taxon>
        <taxon>Caudoviricetes</taxon>
    </lineage>
</organism>
<name>A0A8S5R6B2_9CAUD</name>
<evidence type="ECO:0000313" key="1">
    <source>
        <dbReference type="EMBL" id="DAE26525.1"/>
    </source>
</evidence>
<sequence length="33" mass="3930">MLHRYYFLKIKGATASVNQDARRSSCPQRKFQK</sequence>
<accession>A0A8S5R6B2</accession>
<proteinExistence type="predicted"/>
<reference evidence="1" key="1">
    <citation type="journal article" date="2021" name="Proc. Natl. Acad. Sci. U.S.A.">
        <title>A Catalog of Tens of Thousands of Viruses from Human Metagenomes Reveals Hidden Associations with Chronic Diseases.</title>
        <authorList>
            <person name="Tisza M.J."/>
            <person name="Buck C.B."/>
        </authorList>
    </citation>
    <scope>NUCLEOTIDE SEQUENCE</scope>
    <source>
        <strain evidence="1">CtaOv25</strain>
    </source>
</reference>
<dbReference type="EMBL" id="BK015820">
    <property type="protein sequence ID" value="DAE26525.1"/>
    <property type="molecule type" value="Genomic_DNA"/>
</dbReference>
<protein>
    <submittedName>
        <fullName evidence="1">Uncharacterized protein</fullName>
    </submittedName>
</protein>